<dbReference type="OrthoDB" id="9802453at2"/>
<dbReference type="EMBL" id="BDUF01000003">
    <property type="protein sequence ID" value="GAX88487.1"/>
    <property type="molecule type" value="Genomic_DNA"/>
</dbReference>
<feature type="binding site" evidence="6">
    <location>
        <begin position="501"/>
        <end position="505"/>
    </location>
    <ligand>
        <name>ATP</name>
        <dbReference type="ChEBI" id="CHEBI:30616"/>
    </ligand>
</feature>
<dbReference type="GO" id="GO:0006085">
    <property type="term" value="P:acetyl-CoA biosynthetic process"/>
    <property type="evidence" value="ECO:0007669"/>
    <property type="project" value="UniProtKB-UniRule"/>
</dbReference>
<keyword evidence="9" id="KW-1185">Reference proteome</keyword>
<evidence type="ECO:0000256" key="2">
    <source>
        <dbReference type="ARBA" id="ARBA00022679"/>
    </source>
</evidence>
<evidence type="ECO:0000313" key="8">
    <source>
        <dbReference type="EMBL" id="GAX88487.1"/>
    </source>
</evidence>
<dbReference type="InterPro" id="IPR000890">
    <property type="entry name" value="Aliphatic_acid_kin_short-chain"/>
</dbReference>
<dbReference type="InterPro" id="IPR004372">
    <property type="entry name" value="Ac/propionate_kinase"/>
</dbReference>
<name>A0A292YF66_9BACL</name>
<comment type="caution">
    <text evidence="8">The sequence shown here is derived from an EMBL/GenBank/DDBJ whole genome shotgun (WGS) entry which is preliminary data.</text>
</comment>
<evidence type="ECO:0000256" key="1">
    <source>
        <dbReference type="ARBA" id="ARBA00008748"/>
    </source>
</evidence>
<dbReference type="GO" id="GO:0000287">
    <property type="term" value="F:magnesium ion binding"/>
    <property type="evidence" value="ECO:0007669"/>
    <property type="project" value="UniProtKB-UniRule"/>
</dbReference>
<protein>
    <recommendedName>
        <fullName evidence="6">Acetate kinase</fullName>
        <ecNumber evidence="6">2.7.2.1</ecNumber>
    </recommendedName>
    <alternativeName>
        <fullName evidence="6">Acetokinase</fullName>
    </alternativeName>
</protein>
<keyword evidence="2 6" id="KW-0808">Transferase</keyword>
<dbReference type="Pfam" id="PF06130">
    <property type="entry name" value="PTAC"/>
    <property type="match status" value="1"/>
</dbReference>
<feature type="active site" description="Proton donor/acceptor" evidence="6">
    <location>
        <position position="317"/>
    </location>
</feature>
<sequence length="577" mass="63812">MRVPVGVSGRHIHLTQEHADILFGKGHSFEKLKPLRQPGQFAYKETVTVTGPKGSIPNIRVLGPLRSYSQLEISKTDSFVLGIDPPVRDSGDIEGTPGIVVTGPKGSINLDKGVILPYRHLHLHPSDADELGVKDKDLVAVRTSGERQVILENVLCRVHPNYRLEFHIDTDEANASGLRTGDIVKVISVDETHELGTFKQQKVLVLNCGSSSVKYKLFDMPSEKIRMQGNLTRTKDQPLKDTLDPIFAQVGNQIDIIAHRIVHGADLFPHSVKITDEVIRQVESIGHLAPLHNPVNLEGVQAALEQYPEIPQIAVFDTSFHQTMPPTSYLYAIPYEYYEKHKIRKYGFHGMSHRYVMERAEQILEIPAEKLRLISCHIGNGVSITAIRNGESYDTSMGMTPLAGLTMGTRSGNIDPGIIPYMQQLEGLETTEEVIDILNTKSGLLGISGISNDVRVLLKKAKEGDRRAQLALDLYVVKLHKYIGLYLARLNGADALIFTAGIGENSPEIREKICLGLEYAGVYLDPKANWESEGERMISSKFSPVKVLVIPTNEEIIMARDAYWITVAGSTPASAAQ</sequence>
<dbReference type="UniPathway" id="UPA00340">
    <property type="reaction ID" value="UER00458"/>
</dbReference>
<dbReference type="PANTHER" id="PTHR21060">
    <property type="entry name" value="ACETATE KINASE"/>
    <property type="match status" value="1"/>
</dbReference>
<feature type="binding site" evidence="6">
    <location>
        <position position="207"/>
    </location>
    <ligand>
        <name>Mg(2+)</name>
        <dbReference type="ChEBI" id="CHEBI:18420"/>
    </ligand>
</feature>
<evidence type="ECO:0000313" key="9">
    <source>
        <dbReference type="Proteomes" id="UP000217785"/>
    </source>
</evidence>
<feature type="site" description="Transition state stabilizer" evidence="6">
    <location>
        <position position="349"/>
    </location>
</feature>
<dbReference type="GO" id="GO:0005737">
    <property type="term" value="C:cytoplasm"/>
    <property type="evidence" value="ECO:0007669"/>
    <property type="project" value="UniProtKB-SubCell"/>
</dbReference>
<keyword evidence="4 6" id="KW-0418">Kinase</keyword>
<comment type="cofactor">
    <cofactor evidence="6">
        <name>Mg(2+)</name>
        <dbReference type="ChEBI" id="CHEBI:18420"/>
    </cofactor>
    <cofactor evidence="6">
        <name>Mn(2+)</name>
        <dbReference type="ChEBI" id="CHEBI:29035"/>
    </cofactor>
    <text evidence="6">Mg(2+). Can also accept Mn(2+).</text>
</comment>
<dbReference type="CDD" id="cd24010">
    <property type="entry name" value="ASKHA_NBD_AcK_PK"/>
    <property type="match status" value="1"/>
</dbReference>
<dbReference type="PANTHER" id="PTHR21060:SF15">
    <property type="entry name" value="ACETATE KINASE-RELATED"/>
    <property type="match status" value="1"/>
</dbReference>
<gene>
    <name evidence="6" type="primary">ackA</name>
    <name evidence="8" type="ORF">EFBL_0096</name>
</gene>
<dbReference type="PROSITE" id="PS01076">
    <property type="entry name" value="ACETATE_KINASE_2"/>
    <property type="match status" value="1"/>
</dbReference>
<dbReference type="PROSITE" id="PS01075">
    <property type="entry name" value="ACETATE_KINASE_1"/>
    <property type="match status" value="1"/>
</dbReference>
<evidence type="ECO:0000256" key="5">
    <source>
        <dbReference type="ARBA" id="ARBA00022840"/>
    </source>
</evidence>
<keyword evidence="6" id="KW-0460">Magnesium</keyword>
<dbReference type="AlphaFoldDB" id="A0A292YF66"/>
<dbReference type="GO" id="GO:0008776">
    <property type="term" value="F:acetate kinase activity"/>
    <property type="evidence" value="ECO:0007669"/>
    <property type="project" value="UniProtKB-UniRule"/>
</dbReference>
<dbReference type="NCBIfam" id="NF011652">
    <property type="entry name" value="PRK15070.1"/>
    <property type="match status" value="1"/>
</dbReference>
<dbReference type="InterPro" id="IPR008300">
    <property type="entry name" value="PTAC"/>
</dbReference>
<feature type="binding site" evidence="6">
    <location>
        <begin position="377"/>
        <end position="381"/>
    </location>
    <ligand>
        <name>ATP</name>
        <dbReference type="ChEBI" id="CHEBI:30616"/>
    </ligand>
</feature>
<dbReference type="GO" id="GO:0006083">
    <property type="term" value="P:acetate metabolic process"/>
    <property type="evidence" value="ECO:0007669"/>
    <property type="project" value="TreeGrafter"/>
</dbReference>
<reference evidence="9" key="1">
    <citation type="submission" date="2017-07" db="EMBL/GenBank/DDBJ databases">
        <title>Draft genome sequence of Effusibacillus lacus strain skLN1.</title>
        <authorList>
            <person name="Watanabe M."/>
            <person name="Kojima H."/>
            <person name="Fukui M."/>
        </authorList>
    </citation>
    <scope>NUCLEOTIDE SEQUENCE [LARGE SCALE GENOMIC DNA]</scope>
    <source>
        <strain evidence="9">skLN1</strain>
    </source>
</reference>
<comment type="subcellular location">
    <subcellularLocation>
        <location evidence="6">Cytoplasm</location>
    </subcellularLocation>
</comment>
<dbReference type="Gene3D" id="3.30.420.40">
    <property type="match status" value="2"/>
</dbReference>
<comment type="similarity">
    <text evidence="1 6 7">Belongs to the acetokinase family.</text>
</comment>
<organism evidence="8 9">
    <name type="scientific">Effusibacillus lacus</name>
    <dbReference type="NCBI Taxonomy" id="1348429"/>
    <lineage>
        <taxon>Bacteria</taxon>
        <taxon>Bacillati</taxon>
        <taxon>Bacillota</taxon>
        <taxon>Bacilli</taxon>
        <taxon>Bacillales</taxon>
        <taxon>Alicyclobacillaceae</taxon>
        <taxon>Effusibacillus</taxon>
    </lineage>
</organism>
<feature type="binding site" evidence="6">
    <location>
        <position position="260"/>
    </location>
    <ligand>
        <name>substrate</name>
    </ligand>
</feature>
<dbReference type="GO" id="GO:0005524">
    <property type="term" value="F:ATP binding"/>
    <property type="evidence" value="ECO:0007669"/>
    <property type="project" value="UniProtKB-KW"/>
</dbReference>
<dbReference type="Proteomes" id="UP000217785">
    <property type="component" value="Unassembled WGS sequence"/>
</dbReference>
<comment type="catalytic activity">
    <reaction evidence="6">
        <text>acetate + ATP = acetyl phosphate + ADP</text>
        <dbReference type="Rhea" id="RHEA:11352"/>
        <dbReference type="ChEBI" id="CHEBI:22191"/>
        <dbReference type="ChEBI" id="CHEBI:30089"/>
        <dbReference type="ChEBI" id="CHEBI:30616"/>
        <dbReference type="ChEBI" id="CHEBI:456216"/>
        <dbReference type="EC" id="2.7.2.1"/>
    </reaction>
</comment>
<evidence type="ECO:0000256" key="7">
    <source>
        <dbReference type="RuleBase" id="RU003835"/>
    </source>
</evidence>
<dbReference type="InterPro" id="IPR043129">
    <property type="entry name" value="ATPase_NBD"/>
</dbReference>
<dbReference type="SUPFAM" id="SSF53067">
    <property type="entry name" value="Actin-like ATPase domain"/>
    <property type="match status" value="2"/>
</dbReference>
<keyword evidence="5 6" id="KW-0067">ATP-binding</keyword>
<feature type="binding site" evidence="6">
    <location>
        <position position="554"/>
    </location>
    <ligand>
        <name>Mg(2+)</name>
        <dbReference type="ChEBI" id="CHEBI:18420"/>
    </ligand>
</feature>
<feature type="site" description="Transition state stabilizer" evidence="6">
    <location>
        <position position="410"/>
    </location>
</feature>
<dbReference type="GO" id="GO:0016747">
    <property type="term" value="F:acyltransferase activity, transferring groups other than amino-acyl groups"/>
    <property type="evidence" value="ECO:0007669"/>
    <property type="project" value="InterPro"/>
</dbReference>
<keyword evidence="6" id="KW-0479">Metal-binding</keyword>
<accession>A0A292YF66</accession>
<proteinExistence type="inferred from homology"/>
<evidence type="ECO:0000256" key="3">
    <source>
        <dbReference type="ARBA" id="ARBA00022741"/>
    </source>
</evidence>
<dbReference type="HAMAP" id="MF_00020">
    <property type="entry name" value="Acetate_kinase"/>
    <property type="match status" value="1"/>
</dbReference>
<comment type="subunit">
    <text evidence="6">Homodimer.</text>
</comment>
<evidence type="ECO:0000256" key="6">
    <source>
        <dbReference type="HAMAP-Rule" id="MF_00020"/>
    </source>
</evidence>
<evidence type="ECO:0000256" key="4">
    <source>
        <dbReference type="ARBA" id="ARBA00022777"/>
    </source>
</evidence>
<keyword evidence="3 6" id="KW-0547">Nucleotide-binding</keyword>
<dbReference type="NCBIfam" id="TIGR00016">
    <property type="entry name" value="ackA"/>
    <property type="match status" value="1"/>
</dbReference>
<feature type="binding site" evidence="6">
    <location>
        <position position="214"/>
    </location>
    <ligand>
        <name>ATP</name>
        <dbReference type="ChEBI" id="CHEBI:30616"/>
    </ligand>
</feature>
<dbReference type="Pfam" id="PF00871">
    <property type="entry name" value="Acetate_kinase"/>
    <property type="match status" value="1"/>
</dbReference>
<dbReference type="InterPro" id="IPR023865">
    <property type="entry name" value="Aliphatic_acid_kinase_CS"/>
</dbReference>
<dbReference type="EC" id="2.7.2.1" evidence="6"/>
<comment type="function">
    <text evidence="6">Catalyzes the formation of acetyl phosphate from acetate and ATP. Can also catalyze the reverse reaction.</text>
</comment>
<feature type="binding site" evidence="6">
    <location>
        <begin position="453"/>
        <end position="455"/>
    </location>
    <ligand>
        <name>ATP</name>
        <dbReference type="ChEBI" id="CHEBI:30616"/>
    </ligand>
</feature>
<comment type="pathway">
    <text evidence="6">Metabolic intermediate biosynthesis; acetyl-CoA biosynthesis; acetyl-CoA from acetate: step 1/2.</text>
</comment>
<keyword evidence="6" id="KW-0963">Cytoplasm</keyword>
<dbReference type="PRINTS" id="PR00471">
    <property type="entry name" value="ACETATEKNASE"/>
</dbReference>